<dbReference type="PANTHER" id="PTHR46577">
    <property type="entry name" value="HTH-TYPE TRANSCRIPTIONAL REGULATORY PROTEIN GABR"/>
    <property type="match status" value="1"/>
</dbReference>
<evidence type="ECO:0000256" key="4">
    <source>
        <dbReference type="ARBA" id="ARBA00023125"/>
    </source>
</evidence>
<accession>A0A561QH69</accession>
<dbReference type="PROSITE" id="PS50949">
    <property type="entry name" value="HTH_GNTR"/>
    <property type="match status" value="1"/>
</dbReference>
<dbReference type="CDD" id="cd07377">
    <property type="entry name" value="WHTH_GntR"/>
    <property type="match status" value="1"/>
</dbReference>
<dbReference type="GO" id="GO:0003677">
    <property type="term" value="F:DNA binding"/>
    <property type="evidence" value="ECO:0007669"/>
    <property type="project" value="UniProtKB-KW"/>
</dbReference>
<gene>
    <name evidence="7" type="ORF">FHW37_10753</name>
</gene>
<dbReference type="GO" id="GO:0030170">
    <property type="term" value="F:pyridoxal phosphate binding"/>
    <property type="evidence" value="ECO:0007669"/>
    <property type="project" value="InterPro"/>
</dbReference>
<comment type="similarity">
    <text evidence="1">In the C-terminal section; belongs to the class-I pyridoxal-phosphate-dependent aminotransferase family.</text>
</comment>
<evidence type="ECO:0000256" key="5">
    <source>
        <dbReference type="ARBA" id="ARBA00023163"/>
    </source>
</evidence>
<evidence type="ECO:0000313" key="8">
    <source>
        <dbReference type="Proteomes" id="UP000320653"/>
    </source>
</evidence>
<dbReference type="InterPro" id="IPR015422">
    <property type="entry name" value="PyrdxlP-dep_Trfase_small"/>
</dbReference>
<evidence type="ECO:0000313" key="7">
    <source>
        <dbReference type="EMBL" id="TWF49687.1"/>
    </source>
</evidence>
<dbReference type="InterPro" id="IPR036390">
    <property type="entry name" value="WH_DNA-bd_sf"/>
</dbReference>
<dbReference type="InterPro" id="IPR015424">
    <property type="entry name" value="PyrdxlP-dep_Trfase"/>
</dbReference>
<sequence>MTNWLPKLDQGNGPIYIRLADQMEDAIQQGVLPAGSKLPPQRNLAFDIGVTIGTISRTYSLLHERGLVSGEVGRGTYILSREEIAPQASNDRVTASLAGTRVMGTLPGMIRFDSTAAPDIGQGAILADIMTGIMTDHPSDISSYTRSFPDHWSEAGAQWLAYGNWRPTPDSIVPTLGAHAGIMAVITALTNPGDRIAFEHLTYSQVSRAAGLVGRRTALIDSDEHGILPEDFERACVQQHPKVAFVMSSAQNPTLASMPLDRRVAIAEIARKHGVWLIEDNLYGAMDKKSVPLIAELAPDRTFLVDGLSKAVAAGVRGGWVACPPHFAQRVRIAHKMITGGTPYILAELCARLVLSGQAEAIWERCRAEISAREEMARTMLAGHDFRSHPDIPFIWIKLPEPWLSATFKNAIYEHGVLVDDEDEFKAGRSEKVSHRIRIGISSPGSREEVRQGLELVRTLLDSGSAGYDSIA</sequence>
<name>A0A561QH69_9HYPH</name>
<keyword evidence="5" id="KW-0804">Transcription</keyword>
<keyword evidence="3" id="KW-0805">Transcription regulation</keyword>
<evidence type="ECO:0000256" key="3">
    <source>
        <dbReference type="ARBA" id="ARBA00023015"/>
    </source>
</evidence>
<dbReference type="InterPro" id="IPR004839">
    <property type="entry name" value="Aminotransferase_I/II_large"/>
</dbReference>
<dbReference type="SUPFAM" id="SSF46785">
    <property type="entry name" value="Winged helix' DNA-binding domain"/>
    <property type="match status" value="1"/>
</dbReference>
<dbReference type="SMART" id="SM00345">
    <property type="entry name" value="HTH_GNTR"/>
    <property type="match status" value="1"/>
</dbReference>
<evidence type="ECO:0000256" key="1">
    <source>
        <dbReference type="ARBA" id="ARBA00005384"/>
    </source>
</evidence>
<dbReference type="OrthoDB" id="9804020at2"/>
<feature type="domain" description="HTH gntR-type" evidence="6">
    <location>
        <begin position="13"/>
        <end position="81"/>
    </location>
</feature>
<dbReference type="RefSeq" id="WP_145640910.1">
    <property type="nucleotide sequence ID" value="NZ_VIWP01000007.1"/>
</dbReference>
<dbReference type="Pfam" id="PF00155">
    <property type="entry name" value="Aminotran_1_2"/>
    <property type="match status" value="1"/>
</dbReference>
<dbReference type="InterPro" id="IPR036388">
    <property type="entry name" value="WH-like_DNA-bd_sf"/>
</dbReference>
<dbReference type="GO" id="GO:0003700">
    <property type="term" value="F:DNA-binding transcription factor activity"/>
    <property type="evidence" value="ECO:0007669"/>
    <property type="project" value="InterPro"/>
</dbReference>
<dbReference type="Gene3D" id="3.90.1150.10">
    <property type="entry name" value="Aspartate Aminotransferase, domain 1"/>
    <property type="match status" value="1"/>
</dbReference>
<dbReference type="Pfam" id="PF00392">
    <property type="entry name" value="GntR"/>
    <property type="match status" value="1"/>
</dbReference>
<dbReference type="SUPFAM" id="SSF53383">
    <property type="entry name" value="PLP-dependent transferases"/>
    <property type="match status" value="1"/>
</dbReference>
<organism evidence="7 8">
    <name type="scientific">Neorhizobium alkalisoli</name>
    <dbReference type="NCBI Taxonomy" id="528178"/>
    <lineage>
        <taxon>Bacteria</taxon>
        <taxon>Pseudomonadati</taxon>
        <taxon>Pseudomonadota</taxon>
        <taxon>Alphaproteobacteria</taxon>
        <taxon>Hyphomicrobiales</taxon>
        <taxon>Rhizobiaceae</taxon>
        <taxon>Rhizobium/Agrobacterium group</taxon>
        <taxon>Neorhizobium</taxon>
    </lineage>
</organism>
<dbReference type="Proteomes" id="UP000320653">
    <property type="component" value="Unassembled WGS sequence"/>
</dbReference>
<dbReference type="CDD" id="cd00609">
    <property type="entry name" value="AAT_like"/>
    <property type="match status" value="1"/>
</dbReference>
<dbReference type="InterPro" id="IPR051446">
    <property type="entry name" value="HTH_trans_reg/aminotransferase"/>
</dbReference>
<comment type="caution">
    <text evidence="7">The sequence shown here is derived from an EMBL/GenBank/DDBJ whole genome shotgun (WGS) entry which is preliminary data.</text>
</comment>
<reference evidence="7 8" key="1">
    <citation type="submission" date="2019-06" db="EMBL/GenBank/DDBJ databases">
        <title>Sorghum-associated microbial communities from plants grown in Nebraska, USA.</title>
        <authorList>
            <person name="Schachtman D."/>
        </authorList>
    </citation>
    <scope>NUCLEOTIDE SEQUENCE [LARGE SCALE GENOMIC DNA]</scope>
    <source>
        <strain evidence="7 8">1225</strain>
    </source>
</reference>
<keyword evidence="2" id="KW-0663">Pyridoxal phosphate</keyword>
<dbReference type="Gene3D" id="3.40.640.10">
    <property type="entry name" value="Type I PLP-dependent aspartate aminotransferase-like (Major domain)"/>
    <property type="match status" value="1"/>
</dbReference>
<protein>
    <submittedName>
        <fullName evidence="7">GntR family transcriptional regulator</fullName>
    </submittedName>
</protein>
<proteinExistence type="inferred from homology"/>
<dbReference type="EMBL" id="VIWP01000007">
    <property type="protein sequence ID" value="TWF49687.1"/>
    <property type="molecule type" value="Genomic_DNA"/>
</dbReference>
<evidence type="ECO:0000256" key="2">
    <source>
        <dbReference type="ARBA" id="ARBA00022898"/>
    </source>
</evidence>
<keyword evidence="4" id="KW-0238">DNA-binding</keyword>
<dbReference type="InterPro" id="IPR000524">
    <property type="entry name" value="Tscrpt_reg_HTH_GntR"/>
</dbReference>
<dbReference type="AlphaFoldDB" id="A0A561QH69"/>
<evidence type="ECO:0000259" key="6">
    <source>
        <dbReference type="PROSITE" id="PS50949"/>
    </source>
</evidence>
<dbReference type="InterPro" id="IPR015421">
    <property type="entry name" value="PyrdxlP-dep_Trfase_major"/>
</dbReference>
<dbReference type="PANTHER" id="PTHR46577:SF1">
    <property type="entry name" value="HTH-TYPE TRANSCRIPTIONAL REGULATORY PROTEIN GABR"/>
    <property type="match status" value="1"/>
</dbReference>
<dbReference type="Gene3D" id="1.10.10.10">
    <property type="entry name" value="Winged helix-like DNA-binding domain superfamily/Winged helix DNA-binding domain"/>
    <property type="match status" value="1"/>
</dbReference>
<keyword evidence="8" id="KW-1185">Reference proteome</keyword>